<gene>
    <name evidence="2" type="ORF">SSYIS1_23810</name>
</gene>
<sequence>MLKITPGKITKIVLFIIFIIVVARLLYAILVVVPDHPEKNSPPIRTPAKSAEKIRTACPETHPFHPMTPVQYLLSLKEPQPVPVKEYHVCCYT</sequence>
<dbReference type="Proteomes" id="UP000324392">
    <property type="component" value="Chromosome"/>
</dbReference>
<reference evidence="2 3" key="1">
    <citation type="submission" date="2019-03" db="EMBL/GenBank/DDBJ databases">
        <title>The genome sequence of Candidatus Serratia symbiotica strain IS.</title>
        <authorList>
            <person name="Nikoh N."/>
            <person name="Koga R."/>
            <person name="Oshima K."/>
            <person name="Hattori M."/>
            <person name="Fukatsu T."/>
        </authorList>
    </citation>
    <scope>NUCLEOTIDE SEQUENCE [LARGE SCALE GENOMIC DNA]</scope>
    <source>
        <strain evidence="2 3">IS</strain>
    </source>
</reference>
<keyword evidence="1" id="KW-0472">Membrane</keyword>
<protein>
    <submittedName>
        <fullName evidence="2">Protein of uncharacterized function (DUF2633)</fullName>
    </submittedName>
</protein>
<dbReference type="AlphaFoldDB" id="A0A455VPG7"/>
<feature type="transmembrane region" description="Helical" evidence="1">
    <location>
        <begin position="12"/>
        <end position="33"/>
    </location>
</feature>
<dbReference type="Pfam" id="PF11119">
    <property type="entry name" value="DUF2633"/>
    <property type="match status" value="1"/>
</dbReference>
<dbReference type="InterPro" id="IPR022576">
    <property type="entry name" value="YfgG"/>
</dbReference>
<name>A0A455VPG7_9GAMM</name>
<evidence type="ECO:0000313" key="3">
    <source>
        <dbReference type="Proteomes" id="UP000324392"/>
    </source>
</evidence>
<organism evidence="2 3">
    <name type="scientific">Serratia symbiotica</name>
    <dbReference type="NCBI Taxonomy" id="138074"/>
    <lineage>
        <taxon>Bacteria</taxon>
        <taxon>Pseudomonadati</taxon>
        <taxon>Pseudomonadota</taxon>
        <taxon>Gammaproteobacteria</taxon>
        <taxon>Enterobacterales</taxon>
        <taxon>Yersiniaceae</taxon>
        <taxon>Serratia</taxon>
    </lineage>
</organism>
<dbReference type="EMBL" id="AP019531">
    <property type="protein sequence ID" value="BBI92586.1"/>
    <property type="molecule type" value="Genomic_DNA"/>
</dbReference>
<keyword evidence="1" id="KW-0812">Transmembrane</keyword>
<accession>A0A455VPG7</accession>
<evidence type="ECO:0000256" key="1">
    <source>
        <dbReference type="SAM" id="Phobius"/>
    </source>
</evidence>
<evidence type="ECO:0000313" key="2">
    <source>
        <dbReference type="EMBL" id="BBI92586.1"/>
    </source>
</evidence>
<proteinExistence type="predicted"/>
<keyword evidence="1" id="KW-1133">Transmembrane helix</keyword>